<dbReference type="SMART" id="SM00595">
    <property type="entry name" value="MADF"/>
    <property type="match status" value="1"/>
</dbReference>
<dbReference type="InterPro" id="IPR006578">
    <property type="entry name" value="MADF-dom"/>
</dbReference>
<dbReference type="Pfam" id="PF10545">
    <property type="entry name" value="MADF_DNA_bdg"/>
    <property type="match status" value="1"/>
</dbReference>
<reference evidence="2" key="1">
    <citation type="submission" date="2020-07" db="EMBL/GenBank/DDBJ databases">
        <title>The High-quality genome of the commercially important snow crab, Chionoecetes opilio.</title>
        <authorList>
            <person name="Jeong J.-H."/>
            <person name="Ryu S."/>
        </authorList>
    </citation>
    <scope>NUCLEOTIDE SEQUENCE</scope>
    <source>
        <strain evidence="2">MADBK_172401_WGS</strain>
        <tissue evidence="2">Digestive gland</tissue>
    </source>
</reference>
<keyword evidence="3" id="KW-1185">Reference proteome</keyword>
<dbReference type="PROSITE" id="PS51029">
    <property type="entry name" value="MADF"/>
    <property type="match status" value="1"/>
</dbReference>
<protein>
    <recommendedName>
        <fullName evidence="1">MADF domain-containing protein</fullName>
    </recommendedName>
</protein>
<organism evidence="2 3">
    <name type="scientific">Chionoecetes opilio</name>
    <name type="common">Atlantic snow crab</name>
    <name type="synonym">Cancer opilio</name>
    <dbReference type="NCBI Taxonomy" id="41210"/>
    <lineage>
        <taxon>Eukaryota</taxon>
        <taxon>Metazoa</taxon>
        <taxon>Ecdysozoa</taxon>
        <taxon>Arthropoda</taxon>
        <taxon>Crustacea</taxon>
        <taxon>Multicrustacea</taxon>
        <taxon>Malacostraca</taxon>
        <taxon>Eumalacostraca</taxon>
        <taxon>Eucarida</taxon>
        <taxon>Decapoda</taxon>
        <taxon>Pleocyemata</taxon>
        <taxon>Brachyura</taxon>
        <taxon>Eubrachyura</taxon>
        <taxon>Majoidea</taxon>
        <taxon>Majidae</taxon>
        <taxon>Chionoecetes</taxon>
    </lineage>
</organism>
<evidence type="ECO:0000313" key="2">
    <source>
        <dbReference type="EMBL" id="KAG0725784.1"/>
    </source>
</evidence>
<dbReference type="EMBL" id="JACEEZ010005241">
    <property type="protein sequence ID" value="KAG0725784.1"/>
    <property type="molecule type" value="Genomic_DNA"/>
</dbReference>
<dbReference type="PANTHER" id="PTHR21505:SF12">
    <property type="entry name" value="MADF DOMAIN-CONTAINING PROTEIN-RELATED"/>
    <property type="match status" value="1"/>
</dbReference>
<dbReference type="OrthoDB" id="6380034at2759"/>
<evidence type="ECO:0000313" key="3">
    <source>
        <dbReference type="Proteomes" id="UP000770661"/>
    </source>
</evidence>
<proteinExistence type="predicted"/>
<comment type="caution">
    <text evidence="2">The sequence shown here is derived from an EMBL/GenBank/DDBJ whole genome shotgun (WGS) entry which is preliminary data.</text>
</comment>
<name>A0A8J4YLI5_CHIOP</name>
<sequence length="193" mass="22433">MVWTRISEEFLVERIRDHPCIWDHRSDLYTKKALKRAAYVAVKNILVDNFPELATITTDHVRIKYNNLRTYFLKELKKTVDASSGSAGGYVTRWELFGVMSFLKDTLYNYITVPTQHFREELLFTIITNILRPIIILHIFISTVTISFMQHTVTTSTITIIISCRQHRNTTTVTVLQLTSRAKPVKPAKEEEN</sequence>
<dbReference type="Proteomes" id="UP000770661">
    <property type="component" value="Unassembled WGS sequence"/>
</dbReference>
<evidence type="ECO:0000259" key="1">
    <source>
        <dbReference type="PROSITE" id="PS51029"/>
    </source>
</evidence>
<dbReference type="AlphaFoldDB" id="A0A8J4YLI5"/>
<accession>A0A8J4YLI5</accession>
<gene>
    <name evidence="2" type="ORF">GWK47_037934</name>
</gene>
<feature type="domain" description="MADF" evidence="1">
    <location>
        <begin position="10"/>
        <end position="108"/>
    </location>
</feature>
<dbReference type="PANTHER" id="PTHR21505">
    <property type="entry name" value="MADF DOMAIN-CONTAINING PROTEIN-RELATED"/>
    <property type="match status" value="1"/>
</dbReference>